<feature type="transmembrane region" description="Helical" evidence="1">
    <location>
        <begin position="265"/>
        <end position="288"/>
    </location>
</feature>
<feature type="transmembrane region" description="Helical" evidence="1">
    <location>
        <begin position="158"/>
        <end position="181"/>
    </location>
</feature>
<protein>
    <submittedName>
        <fullName evidence="2">Uncharacterized protein</fullName>
    </submittedName>
</protein>
<feature type="transmembrane region" description="Helical" evidence="1">
    <location>
        <begin position="359"/>
        <end position="384"/>
    </location>
</feature>
<keyword evidence="3" id="KW-1185">Reference proteome</keyword>
<dbReference type="AlphaFoldDB" id="A0A1R2BPB6"/>
<evidence type="ECO:0000313" key="3">
    <source>
        <dbReference type="Proteomes" id="UP000187209"/>
    </source>
</evidence>
<gene>
    <name evidence="2" type="ORF">SteCoe_21801</name>
</gene>
<organism evidence="2 3">
    <name type="scientific">Stentor coeruleus</name>
    <dbReference type="NCBI Taxonomy" id="5963"/>
    <lineage>
        <taxon>Eukaryota</taxon>
        <taxon>Sar</taxon>
        <taxon>Alveolata</taxon>
        <taxon>Ciliophora</taxon>
        <taxon>Postciliodesmatophora</taxon>
        <taxon>Heterotrichea</taxon>
        <taxon>Heterotrichida</taxon>
        <taxon>Stentoridae</taxon>
        <taxon>Stentor</taxon>
    </lineage>
</organism>
<sequence>MIYYKYKDTSANYENSTFEFSDGVSVEIESLPFNASSIINLIITSYSSDAEYSNSIEITFTTSGTYENNVLTASDEVITTLSTPTVFLNFPILKNCTGDWACQYYDGSIWTEEGCTVIGEIDGKVKVQISHTSKFRIYDSELVSSSDGSDDKNDGKHYGTVVIIGLLLLILCIGYTIGYLLDRNILKEKIVQAHVHHGSPVEEICENKDISHGFEKVDSPNEKSDIEKKSSLDSTVVIYKPSILKYHLTLGIFYNDPTFPKHDRVLSFILLLACQLTLEGALIGYYAIDEAYVSRSAAAAIVAVVLTLPLHATINLNLRAMLGRKCFIPTIIGFVGFALCLALSVAISAELTVGRHTEWVISFFWGILFEMTVQTVIMTTRYFIARRIK</sequence>
<evidence type="ECO:0000256" key="1">
    <source>
        <dbReference type="SAM" id="Phobius"/>
    </source>
</evidence>
<comment type="caution">
    <text evidence="2">The sequence shown here is derived from an EMBL/GenBank/DDBJ whole genome shotgun (WGS) entry which is preliminary data.</text>
</comment>
<dbReference type="Proteomes" id="UP000187209">
    <property type="component" value="Unassembled WGS sequence"/>
</dbReference>
<accession>A0A1R2BPB6</accession>
<feature type="transmembrane region" description="Helical" evidence="1">
    <location>
        <begin position="294"/>
        <end position="314"/>
    </location>
</feature>
<keyword evidence="1" id="KW-0472">Membrane</keyword>
<dbReference type="EMBL" id="MPUH01000523">
    <property type="protein sequence ID" value="OMJ78425.1"/>
    <property type="molecule type" value="Genomic_DNA"/>
</dbReference>
<evidence type="ECO:0000313" key="2">
    <source>
        <dbReference type="EMBL" id="OMJ78425.1"/>
    </source>
</evidence>
<reference evidence="2 3" key="1">
    <citation type="submission" date="2016-11" db="EMBL/GenBank/DDBJ databases">
        <title>The macronuclear genome of Stentor coeruleus: a giant cell with tiny introns.</title>
        <authorList>
            <person name="Slabodnick M."/>
            <person name="Ruby J.G."/>
            <person name="Reiff S.B."/>
            <person name="Swart E.C."/>
            <person name="Gosai S."/>
            <person name="Prabakaran S."/>
            <person name="Witkowska E."/>
            <person name="Larue G.E."/>
            <person name="Fisher S."/>
            <person name="Freeman R.M."/>
            <person name="Gunawardena J."/>
            <person name="Chu W."/>
            <person name="Stover N.A."/>
            <person name="Gregory B.D."/>
            <person name="Nowacki M."/>
            <person name="Derisi J."/>
            <person name="Roy S.W."/>
            <person name="Marshall W.F."/>
            <person name="Sood P."/>
        </authorList>
    </citation>
    <scope>NUCLEOTIDE SEQUENCE [LARGE SCALE GENOMIC DNA]</scope>
    <source>
        <strain evidence="2">WM001</strain>
    </source>
</reference>
<keyword evidence="1" id="KW-0812">Transmembrane</keyword>
<keyword evidence="1" id="KW-1133">Transmembrane helix</keyword>
<feature type="transmembrane region" description="Helical" evidence="1">
    <location>
        <begin position="326"/>
        <end position="347"/>
    </location>
</feature>
<proteinExistence type="predicted"/>
<name>A0A1R2BPB6_9CILI</name>